<dbReference type="PANTHER" id="PTHR23095:SF53">
    <property type="entry name" value="ZINC FINGER CCHC DOMAIN-CONTAINING PROTEIN 12-LIKE"/>
    <property type="match status" value="1"/>
</dbReference>
<reference evidence="2 3" key="1">
    <citation type="submission" date="2018-03" db="EMBL/GenBank/DDBJ databases">
        <title>Draft genome sequence of Rohu Carp (Labeo rohita).</title>
        <authorList>
            <person name="Das P."/>
            <person name="Kushwaha B."/>
            <person name="Joshi C.G."/>
            <person name="Kumar D."/>
            <person name="Nagpure N.S."/>
            <person name="Sahoo L."/>
            <person name="Das S.P."/>
            <person name="Bit A."/>
            <person name="Patnaik S."/>
            <person name="Meher P.K."/>
            <person name="Jayasankar P."/>
            <person name="Koringa P.G."/>
            <person name="Patel N.V."/>
            <person name="Hinsu A.T."/>
            <person name="Kumar R."/>
            <person name="Pandey M."/>
            <person name="Agarwal S."/>
            <person name="Srivastava S."/>
            <person name="Singh M."/>
            <person name="Iquebal M.A."/>
            <person name="Jaiswal S."/>
            <person name="Angadi U.B."/>
            <person name="Kumar N."/>
            <person name="Raza M."/>
            <person name="Shah T.M."/>
            <person name="Rai A."/>
            <person name="Jena J.K."/>
        </authorList>
    </citation>
    <scope>NUCLEOTIDE SEQUENCE [LARGE SCALE GENOMIC DNA]</scope>
    <source>
        <strain evidence="2">DASCIFA01</strain>
        <tissue evidence="2">Testis</tissue>
    </source>
</reference>
<protein>
    <submittedName>
        <fullName evidence="2">Zinc finger CCHC domain-containing 12-like protein</fullName>
    </submittedName>
</protein>
<dbReference type="Proteomes" id="UP000290572">
    <property type="component" value="Unassembled WGS sequence"/>
</dbReference>
<comment type="caution">
    <text evidence="2">The sequence shown here is derived from an EMBL/GenBank/DDBJ whole genome shotgun (WGS) entry which is preliminary data.</text>
</comment>
<evidence type="ECO:0000259" key="1">
    <source>
        <dbReference type="Pfam" id="PF14893"/>
    </source>
</evidence>
<dbReference type="InterPro" id="IPR026523">
    <property type="entry name" value="PNMA"/>
</dbReference>
<dbReference type="Pfam" id="PF14893">
    <property type="entry name" value="PNMA"/>
    <property type="match status" value="1"/>
</dbReference>
<sequence>MYLEILDSAFGTVEDGDDSFAKYLNTVQDNGEKPSAYLQRLQVMLNTAFRRELEQKKQNPPTFAELLLLLRTAEDKRTSKASRMKQYFSASKQKVSSHYQGVYFQYEEECIPSQSTSHPR</sequence>
<name>A0A498NXW5_LABRO</name>
<dbReference type="InterPro" id="IPR048270">
    <property type="entry name" value="PNMA_C"/>
</dbReference>
<evidence type="ECO:0000313" key="3">
    <source>
        <dbReference type="Proteomes" id="UP000290572"/>
    </source>
</evidence>
<proteinExistence type="predicted"/>
<dbReference type="EMBL" id="QBIY01007111">
    <property type="protein sequence ID" value="RXN36763.1"/>
    <property type="molecule type" value="Genomic_DNA"/>
</dbReference>
<dbReference type="STRING" id="84645.A0A498NXW5"/>
<gene>
    <name evidence="2" type="ORF">ROHU_002666</name>
</gene>
<evidence type="ECO:0000313" key="2">
    <source>
        <dbReference type="EMBL" id="RXN36763.1"/>
    </source>
</evidence>
<dbReference type="PANTHER" id="PTHR23095">
    <property type="entry name" value="PARANEOPLASTIC ANTIGEN"/>
    <property type="match status" value="1"/>
</dbReference>
<keyword evidence="3" id="KW-1185">Reference proteome</keyword>
<organism evidence="2 3">
    <name type="scientific">Labeo rohita</name>
    <name type="common">Indian major carp</name>
    <name type="synonym">Cyprinus rohita</name>
    <dbReference type="NCBI Taxonomy" id="84645"/>
    <lineage>
        <taxon>Eukaryota</taxon>
        <taxon>Metazoa</taxon>
        <taxon>Chordata</taxon>
        <taxon>Craniata</taxon>
        <taxon>Vertebrata</taxon>
        <taxon>Euteleostomi</taxon>
        <taxon>Actinopterygii</taxon>
        <taxon>Neopterygii</taxon>
        <taxon>Teleostei</taxon>
        <taxon>Ostariophysi</taxon>
        <taxon>Cypriniformes</taxon>
        <taxon>Cyprinidae</taxon>
        <taxon>Labeoninae</taxon>
        <taxon>Labeonini</taxon>
        <taxon>Labeo</taxon>
    </lineage>
</organism>
<feature type="domain" description="Paraneoplastic antigen Ma-like C-terminal" evidence="1">
    <location>
        <begin position="3"/>
        <end position="57"/>
    </location>
</feature>
<dbReference type="AlphaFoldDB" id="A0A498NXW5"/>
<accession>A0A498NXW5</accession>